<proteinExistence type="predicted"/>
<dbReference type="EMBL" id="PYAV01000014">
    <property type="protein sequence ID" value="PSL42573.1"/>
    <property type="molecule type" value="Genomic_DNA"/>
</dbReference>
<name>A0A2P8H8L5_9BACI</name>
<comment type="caution">
    <text evidence="1">The sequence shown here is derived from an EMBL/GenBank/DDBJ whole genome shotgun (WGS) entry which is preliminary data.</text>
</comment>
<dbReference type="Proteomes" id="UP000242310">
    <property type="component" value="Unassembled WGS sequence"/>
</dbReference>
<reference evidence="1 2" key="1">
    <citation type="submission" date="2018-03" db="EMBL/GenBank/DDBJ databases">
        <title>Genomic Encyclopedia of Type Strains, Phase III (KMG-III): the genomes of soil and plant-associated and newly described type strains.</title>
        <authorList>
            <person name="Whitman W."/>
        </authorList>
    </citation>
    <scope>NUCLEOTIDE SEQUENCE [LARGE SCALE GENOMIC DNA]</scope>
    <source>
        <strain evidence="1 2">CGMCC 1.07653</strain>
    </source>
</reference>
<accession>A0A2P8H8L5</accession>
<protein>
    <submittedName>
        <fullName evidence="1">Uncharacterized protein</fullName>
    </submittedName>
</protein>
<evidence type="ECO:0000313" key="2">
    <source>
        <dbReference type="Proteomes" id="UP000242310"/>
    </source>
</evidence>
<keyword evidence="2" id="KW-1185">Reference proteome</keyword>
<evidence type="ECO:0000313" key="1">
    <source>
        <dbReference type="EMBL" id="PSL42573.1"/>
    </source>
</evidence>
<sequence length="138" mass="16298">MSGLRQLNGDNKELAGDNQQLKAFSKGVCYKIKDLRSNEYIDEFHSHEYDQSFVEPVAFKTHERAVACIETELEGRYVENKEPSNHQDEDDAVYTVTKHRTFFYRIRIQGEAMYGNADFHNIRVFFRRLMARLKSQLR</sequence>
<dbReference type="AlphaFoldDB" id="A0A2P8H8L5"/>
<gene>
    <name evidence="1" type="ORF">B0H94_11447</name>
</gene>
<dbReference type="RefSeq" id="WP_106589644.1">
    <property type="nucleotide sequence ID" value="NZ_PYAV01000014.1"/>
</dbReference>
<organism evidence="1 2">
    <name type="scientific">Salsuginibacillus halophilus</name>
    <dbReference type="NCBI Taxonomy" id="517424"/>
    <lineage>
        <taxon>Bacteria</taxon>
        <taxon>Bacillati</taxon>
        <taxon>Bacillota</taxon>
        <taxon>Bacilli</taxon>
        <taxon>Bacillales</taxon>
        <taxon>Bacillaceae</taxon>
        <taxon>Salsuginibacillus</taxon>
    </lineage>
</organism>